<comment type="caution">
    <text evidence="1">The sequence shown here is derived from an EMBL/GenBank/DDBJ whole genome shotgun (WGS) entry which is preliminary data.</text>
</comment>
<sequence>MYQVHGAVKRAYDRSKKPMNNTTRDLAVLKSWQLSAKLRKAPRTFECYWVALPTNMIKVNDDGCSRAKRVTELAPERTGIHILLSNVYASAGKWTDVARVRMQLKEKGWHKPPGSNSIEANGTINEFIASDESHPQMTHIARMLEEMCCRLKDAGHVPNLLTFCLTSMSMRRNMHLIGIVRN</sequence>
<reference evidence="1 2" key="1">
    <citation type="submission" date="2020-10" db="EMBL/GenBank/DDBJ databases">
        <title>The Coptis chinensis genome and diversification of protoberbering-type alkaloids.</title>
        <authorList>
            <person name="Wang B."/>
            <person name="Shu S."/>
            <person name="Song C."/>
            <person name="Liu Y."/>
        </authorList>
    </citation>
    <scope>NUCLEOTIDE SEQUENCE [LARGE SCALE GENOMIC DNA]</scope>
    <source>
        <strain evidence="1">HL-2020</strain>
        <tissue evidence="1">Leaf</tissue>
    </source>
</reference>
<protein>
    <submittedName>
        <fullName evidence="1">Uncharacterized protein</fullName>
    </submittedName>
</protein>
<dbReference type="Pfam" id="PF20431">
    <property type="entry name" value="E_motif"/>
    <property type="match status" value="1"/>
</dbReference>
<dbReference type="GO" id="GO:0009451">
    <property type="term" value="P:RNA modification"/>
    <property type="evidence" value="ECO:0007669"/>
    <property type="project" value="InterPro"/>
</dbReference>
<dbReference type="EMBL" id="JADFTS010000003">
    <property type="protein sequence ID" value="KAF9617042.1"/>
    <property type="molecule type" value="Genomic_DNA"/>
</dbReference>
<proteinExistence type="predicted"/>
<evidence type="ECO:0000313" key="2">
    <source>
        <dbReference type="Proteomes" id="UP000631114"/>
    </source>
</evidence>
<accession>A0A835IIH8</accession>
<dbReference type="InterPro" id="IPR046960">
    <property type="entry name" value="PPR_At4g14850-like_plant"/>
</dbReference>
<organism evidence="1 2">
    <name type="scientific">Coptis chinensis</name>
    <dbReference type="NCBI Taxonomy" id="261450"/>
    <lineage>
        <taxon>Eukaryota</taxon>
        <taxon>Viridiplantae</taxon>
        <taxon>Streptophyta</taxon>
        <taxon>Embryophyta</taxon>
        <taxon>Tracheophyta</taxon>
        <taxon>Spermatophyta</taxon>
        <taxon>Magnoliopsida</taxon>
        <taxon>Ranunculales</taxon>
        <taxon>Ranunculaceae</taxon>
        <taxon>Coptidoideae</taxon>
        <taxon>Coptis</taxon>
    </lineage>
</organism>
<dbReference type="PANTHER" id="PTHR47926">
    <property type="entry name" value="PENTATRICOPEPTIDE REPEAT-CONTAINING PROTEIN"/>
    <property type="match status" value="1"/>
</dbReference>
<keyword evidence="2" id="KW-1185">Reference proteome</keyword>
<dbReference type="AlphaFoldDB" id="A0A835IIH8"/>
<dbReference type="GO" id="GO:0003723">
    <property type="term" value="F:RNA binding"/>
    <property type="evidence" value="ECO:0007669"/>
    <property type="project" value="InterPro"/>
</dbReference>
<evidence type="ECO:0000313" key="1">
    <source>
        <dbReference type="EMBL" id="KAF9617042.1"/>
    </source>
</evidence>
<name>A0A835IIH8_9MAGN</name>
<dbReference type="OrthoDB" id="185373at2759"/>
<gene>
    <name evidence="1" type="ORF">IFM89_033112</name>
</gene>
<dbReference type="InterPro" id="IPR046848">
    <property type="entry name" value="E_motif"/>
</dbReference>
<dbReference type="Proteomes" id="UP000631114">
    <property type="component" value="Unassembled WGS sequence"/>
</dbReference>